<evidence type="ECO:0000256" key="2">
    <source>
        <dbReference type="SAM" id="Phobius"/>
    </source>
</evidence>
<evidence type="ECO:0000313" key="4">
    <source>
        <dbReference type="Proteomes" id="UP000006860"/>
    </source>
</evidence>
<feature type="transmembrane region" description="Helical" evidence="2">
    <location>
        <begin position="729"/>
        <end position="748"/>
    </location>
</feature>
<protein>
    <recommendedName>
        <fullName evidence="5">DUF2157 domain-containing protein</fullName>
    </recommendedName>
</protein>
<dbReference type="AlphaFoldDB" id="F0SIV2"/>
<feature type="transmembrane region" description="Helical" evidence="2">
    <location>
        <begin position="585"/>
        <end position="605"/>
    </location>
</feature>
<dbReference type="OrthoDB" id="267417at2"/>
<feature type="transmembrane region" description="Helical" evidence="2">
    <location>
        <begin position="663"/>
        <end position="684"/>
    </location>
</feature>
<dbReference type="RefSeq" id="WP_013630506.1">
    <property type="nucleotide sequence ID" value="NC_015174.1"/>
</dbReference>
<organism evidence="3 4">
    <name type="scientific">Rubinisphaera brasiliensis (strain ATCC 49424 / DSM 5305 / JCM 21570 / IAM 15109 / NBRC 103401 / IFAM 1448)</name>
    <name type="common">Planctomyces brasiliensis</name>
    <dbReference type="NCBI Taxonomy" id="756272"/>
    <lineage>
        <taxon>Bacteria</taxon>
        <taxon>Pseudomonadati</taxon>
        <taxon>Planctomycetota</taxon>
        <taxon>Planctomycetia</taxon>
        <taxon>Planctomycetales</taxon>
        <taxon>Planctomycetaceae</taxon>
        <taxon>Rubinisphaera</taxon>
    </lineage>
</organism>
<feature type="transmembrane region" description="Helical" evidence="2">
    <location>
        <begin position="464"/>
        <end position="488"/>
    </location>
</feature>
<dbReference type="EMBL" id="CP002546">
    <property type="protein sequence ID" value="ADY61801.1"/>
    <property type="molecule type" value="Genomic_DNA"/>
</dbReference>
<keyword evidence="4" id="KW-1185">Reference proteome</keyword>
<feature type="transmembrane region" description="Helical" evidence="2">
    <location>
        <begin position="903"/>
        <end position="924"/>
    </location>
</feature>
<feature type="transmembrane region" description="Helical" evidence="2">
    <location>
        <begin position="760"/>
        <end position="779"/>
    </location>
</feature>
<feature type="transmembrane region" description="Helical" evidence="2">
    <location>
        <begin position="555"/>
        <end position="573"/>
    </location>
</feature>
<keyword evidence="2" id="KW-0812">Transmembrane</keyword>
<feature type="region of interest" description="Disordered" evidence="1">
    <location>
        <begin position="105"/>
        <end position="132"/>
    </location>
</feature>
<feature type="transmembrane region" description="Helical" evidence="2">
    <location>
        <begin position="283"/>
        <end position="302"/>
    </location>
</feature>
<dbReference type="eggNOG" id="ENOG5033SMP">
    <property type="taxonomic scope" value="Bacteria"/>
</dbReference>
<feature type="transmembrane region" description="Helical" evidence="2">
    <location>
        <begin position="235"/>
        <end position="252"/>
    </location>
</feature>
<evidence type="ECO:0000313" key="3">
    <source>
        <dbReference type="EMBL" id="ADY61801.1"/>
    </source>
</evidence>
<evidence type="ECO:0008006" key="5">
    <source>
        <dbReference type="Google" id="ProtNLM"/>
    </source>
</evidence>
<feature type="transmembrane region" description="Helical" evidence="2">
    <location>
        <begin position="877"/>
        <end position="897"/>
    </location>
</feature>
<dbReference type="HOGENOM" id="CLU_310336_0_0_0"/>
<feature type="transmembrane region" description="Helical" evidence="2">
    <location>
        <begin position="815"/>
        <end position="840"/>
    </location>
</feature>
<feature type="transmembrane region" description="Helical" evidence="2">
    <location>
        <begin position="203"/>
        <end position="223"/>
    </location>
</feature>
<dbReference type="Proteomes" id="UP000006860">
    <property type="component" value="Chromosome"/>
</dbReference>
<keyword evidence="2" id="KW-0472">Membrane</keyword>
<accession>F0SIV2</accession>
<feature type="transmembrane region" description="Helical" evidence="2">
    <location>
        <begin position="425"/>
        <end position="444"/>
    </location>
</feature>
<feature type="transmembrane region" description="Helical" evidence="2">
    <location>
        <begin position="785"/>
        <end position="803"/>
    </location>
</feature>
<feature type="transmembrane region" description="Helical" evidence="2">
    <location>
        <begin position="323"/>
        <end position="344"/>
    </location>
</feature>
<evidence type="ECO:0000256" key="1">
    <source>
        <dbReference type="SAM" id="MobiDB-lite"/>
    </source>
</evidence>
<feature type="transmembrane region" description="Helical" evidence="2">
    <location>
        <begin position="705"/>
        <end position="723"/>
    </location>
</feature>
<feature type="transmembrane region" description="Helical" evidence="2">
    <location>
        <begin position="846"/>
        <end position="870"/>
    </location>
</feature>
<feature type="transmembrane region" description="Helical" evidence="2">
    <location>
        <begin position="259"/>
        <end position="277"/>
    </location>
</feature>
<sequence>MSPAFRRHAIQFAQKQVAVWADYQLISGEQRARIDEYFTHQQELSIADDDGQMFDEPVSDTDRHQRFRHCWRFLGHHLIEMQRLNVLAPDVSHELQAHVQAACAKLSRPPKHSTQPDSTAATEETSPKDGPRLRNRIEQLLDPKTLHTLMCCGGGVLIIGLIGWLWSIGLFDNPVIVAVCAGVGNLAIIAAGAVTVLKTRYRIAGRGVALLGCLVLPLNLWFYDAQGLITLNDGGHLWIPALLCCVIYAAVMRILRDHWFVYTFVGGISMTGLLILADHQVARFWEVIAPSTLLVCIGVACVHAERLFSNTAEVFKRQTFGKAFFYAGHIVLSAGLAILFGGRLAGLMYERVFADLGWFTVPDVAVVTQVQLIAMLLTLLSTYTYIYSQLAVRQSGRFIYSAILTLLWSEIILLDLLAIPVTETAFLLLISSTAIIANVTARVVMNRPHENTDESVAILDRAMLGLGTIATTAATVLASLQFVRFFLFGGYGLLGFYVTPVSVGALLLTAFANASFALVPHPRHRFLTRIASQQTTGVLILFSVLQASFLVGLEWSVVLPLLTGLLVAAAFLIPGESRLAASDRINSLLQQVGIALLTVSTLYWMRWTPHALSPLYATELICLSSLAMGLFFGLQASRSEGQLNAFLAAGCSWYGIWKAMVLVGFITYAPILAASFLGLLGLTMSKAVPFSNKDLQKLTNRLSEITLVLGGLAGQFLVLNRLLGGPVNWDLFALMIGQLTIAMAGSLACPETRQRRDMGVLSIGHIIASLLLVNALSPLSLPQRFELISTVGGIFLLIYAHVARHQEGDERSTAVTFNLQAGSLFAVGPIVIGLLVTRLWGTSAGWGWLMFHEVGTLLIGLTLLGSGIICRIRSTTLAGGAAVSLYVLSLITLIQVPDQLQTTAVYMMVGGGLFFCTALLMSIYRDRLLAMPDRIREGEGIFRVLKWR</sequence>
<feature type="transmembrane region" description="Helical" evidence="2">
    <location>
        <begin position="146"/>
        <end position="169"/>
    </location>
</feature>
<gene>
    <name evidence="3" type="ordered locus">Plabr_4228</name>
</gene>
<name>F0SIV2_RUBBR</name>
<feature type="transmembrane region" description="Helical" evidence="2">
    <location>
        <begin position="611"/>
        <end position="634"/>
    </location>
</feature>
<feature type="transmembrane region" description="Helical" evidence="2">
    <location>
        <begin position="398"/>
        <end position="419"/>
    </location>
</feature>
<feature type="transmembrane region" description="Helical" evidence="2">
    <location>
        <begin position="494"/>
        <end position="518"/>
    </location>
</feature>
<keyword evidence="2" id="KW-1133">Transmembrane helix</keyword>
<feature type="transmembrane region" description="Helical" evidence="2">
    <location>
        <begin position="175"/>
        <end position="196"/>
    </location>
</feature>
<dbReference type="KEGG" id="pbs:Plabr_4228"/>
<proteinExistence type="predicted"/>
<feature type="transmembrane region" description="Helical" evidence="2">
    <location>
        <begin position="364"/>
        <end position="386"/>
    </location>
</feature>
<feature type="compositionally biased region" description="Polar residues" evidence="1">
    <location>
        <begin position="112"/>
        <end position="124"/>
    </location>
</feature>
<reference evidence="4" key="1">
    <citation type="submission" date="2011-02" db="EMBL/GenBank/DDBJ databases">
        <title>The complete genome of Planctomyces brasiliensis DSM 5305.</title>
        <authorList>
            <person name="Lucas S."/>
            <person name="Copeland A."/>
            <person name="Lapidus A."/>
            <person name="Bruce D."/>
            <person name="Goodwin L."/>
            <person name="Pitluck S."/>
            <person name="Kyrpides N."/>
            <person name="Mavromatis K."/>
            <person name="Pagani I."/>
            <person name="Ivanova N."/>
            <person name="Ovchinnikova G."/>
            <person name="Lu M."/>
            <person name="Detter J.C."/>
            <person name="Han C."/>
            <person name="Land M."/>
            <person name="Hauser L."/>
            <person name="Markowitz V."/>
            <person name="Cheng J.-F."/>
            <person name="Hugenholtz P."/>
            <person name="Woyke T."/>
            <person name="Wu D."/>
            <person name="Tindall B."/>
            <person name="Pomrenke H.G."/>
            <person name="Brambilla E."/>
            <person name="Klenk H.-P."/>
            <person name="Eisen J.A."/>
        </authorList>
    </citation>
    <scope>NUCLEOTIDE SEQUENCE [LARGE SCALE GENOMIC DNA]</scope>
    <source>
        <strain evidence="4">ATCC 49424 / DSM 5305 / JCM 21570 / NBRC 103401 / IFAM 1448</strain>
    </source>
</reference>